<protein>
    <recommendedName>
        <fullName evidence="8">L-lactate permease</fullName>
    </recommendedName>
</protein>
<feature type="transmembrane region" description="Helical" evidence="8">
    <location>
        <begin position="63"/>
        <end position="86"/>
    </location>
</feature>
<evidence type="ECO:0000256" key="6">
    <source>
        <dbReference type="ARBA" id="ARBA00022989"/>
    </source>
</evidence>
<dbReference type="Proteomes" id="UP000319210">
    <property type="component" value="Unassembled WGS sequence"/>
</dbReference>
<organism evidence="10 11">
    <name type="scientific">Streptomyces cacaoi</name>
    <dbReference type="NCBI Taxonomy" id="1898"/>
    <lineage>
        <taxon>Bacteria</taxon>
        <taxon>Bacillati</taxon>
        <taxon>Actinomycetota</taxon>
        <taxon>Actinomycetes</taxon>
        <taxon>Kitasatosporales</taxon>
        <taxon>Streptomycetaceae</taxon>
        <taxon>Streptomyces</taxon>
    </lineage>
</organism>
<comment type="caution">
    <text evidence="10">The sequence shown here is derived from an EMBL/GenBank/DDBJ whole genome shotgun (WGS) entry which is preliminary data.</text>
</comment>
<evidence type="ECO:0000256" key="1">
    <source>
        <dbReference type="ARBA" id="ARBA00004651"/>
    </source>
</evidence>
<feature type="transmembrane region" description="Helical" evidence="8">
    <location>
        <begin position="217"/>
        <end position="237"/>
    </location>
</feature>
<keyword evidence="11" id="KW-1185">Reference proteome</keyword>
<gene>
    <name evidence="10" type="ORF">SCA03_00950</name>
</gene>
<evidence type="ECO:0000256" key="9">
    <source>
        <dbReference type="SAM" id="MobiDB-lite"/>
    </source>
</evidence>
<evidence type="ECO:0000256" key="4">
    <source>
        <dbReference type="ARBA" id="ARBA00022475"/>
    </source>
</evidence>
<feature type="transmembrane region" description="Helical" evidence="8">
    <location>
        <begin position="316"/>
        <end position="335"/>
    </location>
</feature>
<feature type="transmembrane region" description="Helical" evidence="8">
    <location>
        <begin position="6"/>
        <end position="25"/>
    </location>
</feature>
<dbReference type="Pfam" id="PF02652">
    <property type="entry name" value="Lactate_perm"/>
    <property type="match status" value="1"/>
</dbReference>
<dbReference type="EMBL" id="BJMM01000001">
    <property type="protein sequence ID" value="GEB47544.1"/>
    <property type="molecule type" value="Genomic_DNA"/>
</dbReference>
<keyword evidence="7 8" id="KW-0472">Membrane</keyword>
<evidence type="ECO:0000256" key="3">
    <source>
        <dbReference type="ARBA" id="ARBA00022448"/>
    </source>
</evidence>
<dbReference type="GO" id="GO:0015295">
    <property type="term" value="F:solute:proton symporter activity"/>
    <property type="evidence" value="ECO:0007669"/>
    <property type="project" value="TreeGrafter"/>
</dbReference>
<reference evidence="10 11" key="1">
    <citation type="submission" date="2019-06" db="EMBL/GenBank/DDBJ databases">
        <title>Whole genome shotgun sequence of Streptomyces cacaoi subsp. cacaoi NBRC 12748.</title>
        <authorList>
            <person name="Hosoyama A."/>
            <person name="Uohara A."/>
            <person name="Ohji S."/>
            <person name="Ichikawa N."/>
        </authorList>
    </citation>
    <scope>NUCLEOTIDE SEQUENCE [LARGE SCALE GENOMIC DNA]</scope>
    <source>
        <strain evidence="10 11">NBRC 12748</strain>
    </source>
</reference>
<dbReference type="PANTHER" id="PTHR30003">
    <property type="entry name" value="L-LACTATE PERMEASE"/>
    <property type="match status" value="1"/>
</dbReference>
<dbReference type="InterPro" id="IPR003804">
    <property type="entry name" value="Lactate_perm"/>
</dbReference>
<dbReference type="PANTHER" id="PTHR30003:SF0">
    <property type="entry name" value="GLYCOLATE PERMEASE GLCA-RELATED"/>
    <property type="match status" value="1"/>
</dbReference>
<feature type="transmembrane region" description="Helical" evidence="8">
    <location>
        <begin position="185"/>
        <end position="205"/>
    </location>
</feature>
<dbReference type="GO" id="GO:0005886">
    <property type="term" value="C:plasma membrane"/>
    <property type="evidence" value="ECO:0007669"/>
    <property type="project" value="UniProtKB-SubCell"/>
</dbReference>
<keyword evidence="5 8" id="KW-0812">Transmembrane</keyword>
<evidence type="ECO:0000256" key="5">
    <source>
        <dbReference type="ARBA" id="ARBA00022692"/>
    </source>
</evidence>
<evidence type="ECO:0000313" key="11">
    <source>
        <dbReference type="Proteomes" id="UP000319210"/>
    </source>
</evidence>
<accession>A0A4Y3QQA4</accession>
<feature type="transmembrane region" description="Helical" evidence="8">
    <location>
        <begin position="107"/>
        <end position="126"/>
    </location>
</feature>
<comment type="similarity">
    <text evidence="2 8">Belongs to the lactate permease family.</text>
</comment>
<comment type="function">
    <text evidence="8">Uptake of L-lactate across the membrane. Can also transport D-lactate and glycolate.</text>
</comment>
<sequence>MADSLALSALAGALPLLTLFVLLGAVRLKAHWAGLAALAVAVLVAVTAYGMPPGLALLAGAEGAAFGLFPIMWIVVAALWVHQLTVFSGRFEDLRRSFNLVSDDPRVQALLIAFCFGALLEALAGFGAPVAITGVMLMALGFSPVRAAVTALVANTAPVAFGAVATPIITAGSLTGISYEDIGAYVGRQTPLLALFVPLLLVALVDGVRGMRQTWPVALVCGAAFALAQFVSASFVSVELTDIIASLVSLAAVVGFLRLWRPAGGARVRESLRTAAAREGADARSDGPEPSDAGAGAARDGARDGEGARLGTARMLLAFLPYLVVIAVFSVAKLWDAAEEFLAGTDVQVAWPGLDGQVLTAAGERSSTTVYAFPWLSSPGSLLLLCGVLVAAAYRLRIADAAREFARTVVSLRWALLTVACVLALAYVMNLSGQTVTVGTWIAGAGAAFAFLSPLLGWLGTAVTGSDTSANALFATLQQSAAGRAGLDPTLLVAANTSGGVVGKMISPQNLTIAATAVGLTGRESELFRKAIAWSLLLLLVLCLLVFAQSHGLAWMLP</sequence>
<feature type="transmembrane region" description="Helical" evidence="8">
    <location>
        <begin position="243"/>
        <end position="260"/>
    </location>
</feature>
<dbReference type="GO" id="GO:0015129">
    <property type="term" value="F:lactate transmembrane transporter activity"/>
    <property type="evidence" value="ECO:0007669"/>
    <property type="project" value="UniProtKB-UniRule"/>
</dbReference>
<dbReference type="AlphaFoldDB" id="A0A4Y3QQA4"/>
<evidence type="ECO:0000256" key="8">
    <source>
        <dbReference type="RuleBase" id="RU365092"/>
    </source>
</evidence>
<evidence type="ECO:0000313" key="10">
    <source>
        <dbReference type="EMBL" id="GEB47544.1"/>
    </source>
</evidence>
<feature type="transmembrane region" description="Helical" evidence="8">
    <location>
        <begin position="414"/>
        <end position="432"/>
    </location>
</feature>
<dbReference type="NCBIfam" id="TIGR00795">
    <property type="entry name" value="lctP"/>
    <property type="match status" value="1"/>
</dbReference>
<comment type="subcellular location">
    <subcellularLocation>
        <location evidence="1 8">Cell membrane</location>
        <topology evidence="1 8">Multi-pass membrane protein</topology>
    </subcellularLocation>
</comment>
<keyword evidence="4 8" id="KW-1003">Cell membrane</keyword>
<feature type="transmembrane region" description="Helical" evidence="8">
    <location>
        <begin position="372"/>
        <end position="394"/>
    </location>
</feature>
<keyword evidence="6 8" id="KW-1133">Transmembrane helix</keyword>
<feature type="region of interest" description="Disordered" evidence="9">
    <location>
        <begin position="278"/>
        <end position="303"/>
    </location>
</feature>
<proteinExistence type="inferred from homology"/>
<evidence type="ECO:0000256" key="7">
    <source>
        <dbReference type="ARBA" id="ARBA00023136"/>
    </source>
</evidence>
<evidence type="ECO:0000256" key="2">
    <source>
        <dbReference type="ARBA" id="ARBA00010100"/>
    </source>
</evidence>
<feature type="transmembrane region" description="Helical" evidence="8">
    <location>
        <begin position="438"/>
        <end position="459"/>
    </location>
</feature>
<name>A0A4Y3QQA4_STRCI</name>
<keyword evidence="3 8" id="KW-0813">Transport</keyword>
<feature type="transmembrane region" description="Helical" evidence="8">
    <location>
        <begin position="531"/>
        <end position="557"/>
    </location>
</feature>
<feature type="transmembrane region" description="Helical" evidence="8">
    <location>
        <begin position="32"/>
        <end position="51"/>
    </location>
</feature>